<sequence>MGGPPGGLGPPLPPLALLLVLASAAALTPGPGATPQFPQQASTSTARYRLPLGEATVSPRVVETRYGRLQGLHLPLRDSHRHLKNLNVWLGVPYATPPVGGNRFSPTRTPSPWEGVRPATAPGPACPQSPPDVHNETLALLRMPRARLHQLRRLLPYTGRQSEDCLYLNIYAPAQVELSCADEYPLFDSSAFQAFSLKRKRFCPNSLWPGYDWGERDIPRLARLGPAHRNCFKPSPPPPPPSFPRPQAQARPGPAWPGLADFHRIPAKLFCSSLTSGRLVAAA</sequence>
<evidence type="ECO:0000256" key="1">
    <source>
        <dbReference type="ARBA" id="ARBA00005964"/>
    </source>
</evidence>
<reference evidence="7" key="1">
    <citation type="submission" date="2021-07" db="EMBL/GenBank/DDBJ databases">
        <authorList>
            <person name="Catto M.A."/>
            <person name="Jacobson A."/>
            <person name="Kennedy G."/>
            <person name="Labadie P."/>
            <person name="Hunt B.G."/>
            <person name="Srinivasan R."/>
        </authorList>
    </citation>
    <scope>NUCLEOTIDE SEQUENCE</scope>
    <source>
        <strain evidence="7">PL_HMW_Pooled</strain>
        <tissue evidence="7">Head</tissue>
    </source>
</reference>
<feature type="compositionally biased region" description="Low complexity" evidence="4">
    <location>
        <begin position="245"/>
        <end position="255"/>
    </location>
</feature>
<keyword evidence="8" id="KW-1185">Reference proteome</keyword>
<evidence type="ECO:0000256" key="2">
    <source>
        <dbReference type="ARBA" id="ARBA00022729"/>
    </source>
</evidence>
<keyword evidence="3" id="KW-0325">Glycoprotein</keyword>
<evidence type="ECO:0000256" key="3">
    <source>
        <dbReference type="ARBA" id="ARBA00023180"/>
    </source>
</evidence>
<organism evidence="7 8">
    <name type="scientific">Frankliniella fusca</name>
    <dbReference type="NCBI Taxonomy" id="407009"/>
    <lineage>
        <taxon>Eukaryota</taxon>
        <taxon>Metazoa</taxon>
        <taxon>Ecdysozoa</taxon>
        <taxon>Arthropoda</taxon>
        <taxon>Hexapoda</taxon>
        <taxon>Insecta</taxon>
        <taxon>Pterygota</taxon>
        <taxon>Neoptera</taxon>
        <taxon>Paraneoptera</taxon>
        <taxon>Thysanoptera</taxon>
        <taxon>Terebrantia</taxon>
        <taxon>Thripoidea</taxon>
        <taxon>Thripidae</taxon>
        <taxon>Frankliniella</taxon>
    </lineage>
</organism>
<feature type="compositionally biased region" description="Pro residues" evidence="4">
    <location>
        <begin position="234"/>
        <end position="244"/>
    </location>
</feature>
<dbReference type="InterPro" id="IPR002018">
    <property type="entry name" value="CarbesteraseB"/>
</dbReference>
<dbReference type="PROSITE" id="PS00941">
    <property type="entry name" value="CARBOXYLESTERASE_B_2"/>
    <property type="match status" value="1"/>
</dbReference>
<dbReference type="SUPFAM" id="SSF53474">
    <property type="entry name" value="alpha/beta-Hydrolases"/>
    <property type="match status" value="1"/>
</dbReference>
<proteinExistence type="inferred from homology"/>
<comment type="caution">
    <text evidence="7">The sequence shown here is derived from an EMBL/GenBank/DDBJ whole genome shotgun (WGS) entry which is preliminary data.</text>
</comment>
<gene>
    <name evidence="7" type="ORF">KUF71_021941</name>
</gene>
<evidence type="ECO:0000256" key="5">
    <source>
        <dbReference type="SAM" id="SignalP"/>
    </source>
</evidence>
<protein>
    <submittedName>
        <fullName evidence="7">Neuroligin-4, Y-linked</fullName>
    </submittedName>
</protein>
<evidence type="ECO:0000313" key="8">
    <source>
        <dbReference type="Proteomes" id="UP001219518"/>
    </source>
</evidence>
<evidence type="ECO:0000259" key="6">
    <source>
        <dbReference type="Pfam" id="PF00135"/>
    </source>
</evidence>
<dbReference type="AlphaFoldDB" id="A0AAE1GZT9"/>
<dbReference type="EMBL" id="JAHWGI010000293">
    <property type="protein sequence ID" value="KAK3912371.1"/>
    <property type="molecule type" value="Genomic_DNA"/>
</dbReference>
<comment type="similarity">
    <text evidence="1">Belongs to the type-B carboxylesterase/lipase family.</text>
</comment>
<dbReference type="InterPro" id="IPR019819">
    <property type="entry name" value="Carboxylesterase_B_CS"/>
</dbReference>
<feature type="region of interest" description="Disordered" evidence="4">
    <location>
        <begin position="108"/>
        <end position="130"/>
    </location>
</feature>
<feature type="chain" id="PRO_5042113946" evidence="5">
    <location>
        <begin position="27"/>
        <end position="283"/>
    </location>
</feature>
<evidence type="ECO:0000313" key="7">
    <source>
        <dbReference type="EMBL" id="KAK3912371.1"/>
    </source>
</evidence>
<evidence type="ECO:0000256" key="4">
    <source>
        <dbReference type="SAM" id="MobiDB-lite"/>
    </source>
</evidence>
<feature type="region of interest" description="Disordered" evidence="4">
    <location>
        <begin position="229"/>
        <end position="255"/>
    </location>
</feature>
<accession>A0AAE1GZT9</accession>
<reference evidence="7" key="2">
    <citation type="journal article" date="2023" name="BMC Genomics">
        <title>Pest status, molecular evolution, and epigenetic factors derived from the genome assembly of Frankliniella fusca, a thysanopteran phytovirus vector.</title>
        <authorList>
            <person name="Catto M.A."/>
            <person name="Labadie P.E."/>
            <person name="Jacobson A.L."/>
            <person name="Kennedy G.G."/>
            <person name="Srinivasan R."/>
            <person name="Hunt B.G."/>
        </authorList>
    </citation>
    <scope>NUCLEOTIDE SEQUENCE</scope>
    <source>
        <strain evidence="7">PL_HMW_Pooled</strain>
    </source>
</reference>
<dbReference type="InterPro" id="IPR051093">
    <property type="entry name" value="Neuroligin/BSAL"/>
</dbReference>
<dbReference type="InterPro" id="IPR029058">
    <property type="entry name" value="AB_hydrolase_fold"/>
</dbReference>
<dbReference type="Proteomes" id="UP001219518">
    <property type="component" value="Unassembled WGS sequence"/>
</dbReference>
<dbReference type="Gene3D" id="3.40.50.1820">
    <property type="entry name" value="alpha/beta hydrolase"/>
    <property type="match status" value="1"/>
</dbReference>
<dbReference type="PANTHER" id="PTHR43903">
    <property type="entry name" value="NEUROLIGIN"/>
    <property type="match status" value="1"/>
</dbReference>
<name>A0AAE1GZT9_9NEOP</name>
<feature type="signal peptide" evidence="5">
    <location>
        <begin position="1"/>
        <end position="26"/>
    </location>
</feature>
<dbReference type="Pfam" id="PF00135">
    <property type="entry name" value="COesterase"/>
    <property type="match status" value="1"/>
</dbReference>
<feature type="domain" description="Carboxylesterase type B" evidence="6">
    <location>
        <begin position="59"/>
        <end position="175"/>
    </location>
</feature>
<keyword evidence="2 5" id="KW-0732">Signal</keyword>